<dbReference type="EMBL" id="PPRF01000110">
    <property type="protein sequence ID" value="PNZ24653.1"/>
    <property type="molecule type" value="Genomic_DNA"/>
</dbReference>
<name>A0A2K3YGD6_9STAP</name>
<protein>
    <submittedName>
        <fullName evidence="1">Type II CRISPR-associated endonuclease Cas1</fullName>
    </submittedName>
</protein>
<evidence type="ECO:0000313" key="1">
    <source>
        <dbReference type="EMBL" id="PNZ24653.1"/>
    </source>
</evidence>
<gene>
    <name evidence="1" type="ORF">CD122_10795</name>
</gene>
<organism evidence="1 2">
    <name type="scientific">Staphylococcus rostri</name>
    <dbReference type="NCBI Taxonomy" id="522262"/>
    <lineage>
        <taxon>Bacteria</taxon>
        <taxon>Bacillati</taxon>
        <taxon>Bacillota</taxon>
        <taxon>Bacilli</taxon>
        <taxon>Bacillales</taxon>
        <taxon>Staphylococcaceae</taxon>
        <taxon>Staphylococcus</taxon>
    </lineage>
</organism>
<evidence type="ECO:0000313" key="2">
    <source>
        <dbReference type="Proteomes" id="UP000242752"/>
    </source>
</evidence>
<keyword evidence="1" id="KW-0255">Endonuclease</keyword>
<dbReference type="GO" id="GO:0004519">
    <property type="term" value="F:endonuclease activity"/>
    <property type="evidence" value="ECO:0007669"/>
    <property type="project" value="UniProtKB-KW"/>
</dbReference>
<keyword evidence="1" id="KW-0378">Hydrolase</keyword>
<dbReference type="Proteomes" id="UP000242752">
    <property type="component" value="Unassembled WGS sequence"/>
</dbReference>
<dbReference type="AlphaFoldDB" id="A0A2K3YGD6"/>
<feature type="non-terminal residue" evidence="1">
    <location>
        <position position="57"/>
    </location>
</feature>
<proteinExistence type="predicted"/>
<accession>A0A2K3YGD6</accession>
<reference evidence="1 2" key="1">
    <citation type="submission" date="2017-08" db="EMBL/GenBank/DDBJ databases">
        <title>Draft genome sequences of 64 type strains of genus Staph aureus.</title>
        <authorList>
            <person name="Cole K."/>
            <person name="Golubchik T."/>
            <person name="Russell J."/>
            <person name="Foster D."/>
            <person name="Llewelyn M."/>
            <person name="Wilson D."/>
            <person name="Crook D."/>
            <person name="Paul J."/>
        </authorList>
    </citation>
    <scope>NUCLEOTIDE SEQUENCE [LARGE SCALE GENOMIC DNA]</scope>
    <source>
        <strain evidence="1 2">DSM 21968</strain>
    </source>
</reference>
<keyword evidence="1" id="KW-0540">Nuclease</keyword>
<keyword evidence="2" id="KW-1185">Reference proteome</keyword>
<sequence length="57" mass="6807">MKDIIYVENPYFITAKEDSIKFKNIRDKSVKYFLFSEIDAIIFDHPKCYLTQSLVVK</sequence>
<comment type="caution">
    <text evidence="1">The sequence shown here is derived from an EMBL/GenBank/DDBJ whole genome shotgun (WGS) entry which is preliminary data.</text>
</comment>